<evidence type="ECO:0000256" key="5">
    <source>
        <dbReference type="ARBA" id="ARBA00023055"/>
    </source>
</evidence>
<comment type="similarity">
    <text evidence="2">Belongs to the apolipoprotein C1 family.</text>
</comment>
<dbReference type="GO" id="GO:0006869">
    <property type="term" value="P:lipid transport"/>
    <property type="evidence" value="ECO:0007669"/>
    <property type="project" value="UniProtKB-KW"/>
</dbReference>
<evidence type="ECO:0000256" key="3">
    <source>
        <dbReference type="ARBA" id="ARBA00022448"/>
    </source>
</evidence>
<keyword evidence="5" id="KW-0445">Lipid transport</keyword>
<organism evidence="6 7">
    <name type="scientific">Oncorhynchus kisutch</name>
    <name type="common">Coho salmon</name>
    <name type="synonym">Salmo kisutch</name>
    <dbReference type="NCBI Taxonomy" id="8019"/>
    <lineage>
        <taxon>Eukaryota</taxon>
        <taxon>Metazoa</taxon>
        <taxon>Chordata</taxon>
        <taxon>Craniata</taxon>
        <taxon>Vertebrata</taxon>
        <taxon>Euteleostomi</taxon>
        <taxon>Actinopterygii</taxon>
        <taxon>Neopterygii</taxon>
        <taxon>Teleostei</taxon>
        <taxon>Protacanthopterygii</taxon>
        <taxon>Salmoniformes</taxon>
        <taxon>Salmonidae</taxon>
        <taxon>Salmoninae</taxon>
        <taxon>Oncorhynchus</taxon>
    </lineage>
</organism>
<dbReference type="Ensembl" id="ENSOKIT00005002345.1">
    <property type="protein sequence ID" value="ENSOKIP00005002224.1"/>
    <property type="gene ID" value="ENSOKIG00005001082.1"/>
</dbReference>
<dbReference type="Pfam" id="PF04691">
    <property type="entry name" value="ApoC-I"/>
    <property type="match status" value="1"/>
</dbReference>
<dbReference type="GO" id="GO:0005576">
    <property type="term" value="C:extracellular region"/>
    <property type="evidence" value="ECO:0007669"/>
    <property type="project" value="UniProtKB-SubCell"/>
</dbReference>
<gene>
    <name evidence="6" type="primary">LOC109906723</name>
</gene>
<name>A0A8C7CC32_ONCKI</name>
<dbReference type="Proteomes" id="UP000694557">
    <property type="component" value="Unassembled WGS sequence"/>
</dbReference>
<reference evidence="6" key="1">
    <citation type="submission" date="2025-08" db="UniProtKB">
        <authorList>
            <consortium name="Ensembl"/>
        </authorList>
    </citation>
    <scope>IDENTIFICATION</scope>
</reference>
<keyword evidence="3" id="KW-0813">Transport</keyword>
<evidence type="ECO:0000256" key="4">
    <source>
        <dbReference type="ARBA" id="ARBA00022525"/>
    </source>
</evidence>
<accession>A0A8C7CC32</accession>
<keyword evidence="4" id="KW-0964">Secreted</keyword>
<dbReference type="Gene3D" id="4.10.260.30">
    <property type="entry name" value="Apolipoprotein C-I"/>
    <property type="match status" value="1"/>
</dbReference>
<evidence type="ECO:0000256" key="1">
    <source>
        <dbReference type="ARBA" id="ARBA00004613"/>
    </source>
</evidence>
<proteinExistence type="inferred from homology"/>
<dbReference type="GO" id="GO:0042157">
    <property type="term" value="P:lipoprotein metabolic process"/>
    <property type="evidence" value="ECO:0007669"/>
    <property type="project" value="InterPro"/>
</dbReference>
<dbReference type="GeneTree" id="ENSGT00990000204583"/>
<evidence type="ECO:0000256" key="2">
    <source>
        <dbReference type="ARBA" id="ARBA00009204"/>
    </source>
</evidence>
<dbReference type="AlphaFoldDB" id="A0A8C7CC32"/>
<keyword evidence="7" id="KW-1185">Reference proteome</keyword>
<dbReference type="InterPro" id="IPR043081">
    <property type="entry name" value="ApoC-1_sf"/>
</dbReference>
<evidence type="ECO:0000313" key="6">
    <source>
        <dbReference type="Ensembl" id="ENSOKIP00005002224.1"/>
    </source>
</evidence>
<protein>
    <submittedName>
        <fullName evidence="6">Apolipoprotein C-I</fullName>
    </submittedName>
</protein>
<sequence>MNPPPPDQTVNYSSSQINTFPQNLIKYVIMYGLKPDRTWTIPQLGSPKKGDGGVLVNLEEKVGVGHSWRALHWAMRGHHRSEVVSTDYVSVLGYIEGLRQSVRHTGVIFSLRQKTEAQEAEKTIEEHFTTFSNQMKDLSEDLTVKTKDIVEKIGDSEFITKTRTWFKIGTGLAQEAAPLVDKARMAGLGLYGHYVRPHVGTYLDEAITSIKVYLDKVLPAEE</sequence>
<comment type="subcellular location">
    <subcellularLocation>
        <location evidence="1">Secreted</location>
    </subcellularLocation>
</comment>
<dbReference type="InterPro" id="IPR006781">
    <property type="entry name" value="ApoC-I"/>
</dbReference>
<evidence type="ECO:0000313" key="7">
    <source>
        <dbReference type="Proteomes" id="UP000694557"/>
    </source>
</evidence>
<reference evidence="6" key="2">
    <citation type="submission" date="2025-09" db="UniProtKB">
        <authorList>
            <consortium name="Ensembl"/>
        </authorList>
    </citation>
    <scope>IDENTIFICATION</scope>
</reference>